<dbReference type="AlphaFoldDB" id="A0A9P8TJN0"/>
<evidence type="ECO:0000313" key="3">
    <source>
        <dbReference type="Proteomes" id="UP000774326"/>
    </source>
</evidence>
<proteinExistence type="predicted"/>
<gene>
    <name evidence="2" type="ORF">WICPIJ_007915</name>
</gene>
<keyword evidence="3" id="KW-1185">Reference proteome</keyword>
<name>A0A9P8TJN0_WICPI</name>
<protein>
    <submittedName>
        <fullName evidence="2">Uncharacterized protein</fullName>
    </submittedName>
</protein>
<feature type="compositionally biased region" description="Low complexity" evidence="1">
    <location>
        <begin position="170"/>
        <end position="182"/>
    </location>
</feature>
<reference evidence="2" key="2">
    <citation type="submission" date="2021-01" db="EMBL/GenBank/DDBJ databases">
        <authorList>
            <person name="Schikora-Tamarit M.A."/>
        </authorList>
    </citation>
    <scope>NUCLEOTIDE SEQUENCE</scope>
    <source>
        <strain evidence="2">CBS2887</strain>
    </source>
</reference>
<feature type="compositionally biased region" description="Polar residues" evidence="1">
    <location>
        <begin position="183"/>
        <end position="197"/>
    </location>
</feature>
<reference evidence="2" key="1">
    <citation type="journal article" date="2021" name="Open Biol.">
        <title>Shared evolutionary footprints suggest mitochondrial oxidative damage underlies multiple complex I losses in fungi.</title>
        <authorList>
            <person name="Schikora-Tamarit M.A."/>
            <person name="Marcet-Houben M."/>
            <person name="Nosek J."/>
            <person name="Gabaldon T."/>
        </authorList>
    </citation>
    <scope>NUCLEOTIDE SEQUENCE</scope>
    <source>
        <strain evidence="2">CBS2887</strain>
    </source>
</reference>
<evidence type="ECO:0000313" key="2">
    <source>
        <dbReference type="EMBL" id="KAH3681110.1"/>
    </source>
</evidence>
<feature type="compositionally biased region" description="Basic residues" evidence="1">
    <location>
        <begin position="122"/>
        <end position="131"/>
    </location>
</feature>
<feature type="compositionally biased region" description="Low complexity" evidence="1">
    <location>
        <begin position="80"/>
        <end position="92"/>
    </location>
</feature>
<dbReference type="Proteomes" id="UP000774326">
    <property type="component" value="Unassembled WGS sequence"/>
</dbReference>
<sequence length="223" mass="24597">MKNCEPFPPDFILAIPTIPRLSNFNNSPCFLSSDLPLVLLSSLVVSKFIISSGIKPPHIDSPSFPVLVGSPNCIMNPGMSRSNVISSSSSQRKSARRSRSIGVKYEEVDTDDDGSSKDTGHLAKKRRVGASRRKDVEVSQTVRRNTRISVKDETVTTNEAPSSEAKISKKTQPQQPAKQATKSPNLKTTSKSTNPPTNLEARSHHSYPHHLKRNLLELKDQQQ</sequence>
<comment type="caution">
    <text evidence="2">The sequence shown here is derived from an EMBL/GenBank/DDBJ whole genome shotgun (WGS) entry which is preliminary data.</text>
</comment>
<feature type="region of interest" description="Disordered" evidence="1">
    <location>
        <begin position="79"/>
        <end position="223"/>
    </location>
</feature>
<feature type="compositionally biased region" description="Basic and acidic residues" evidence="1">
    <location>
        <begin position="214"/>
        <end position="223"/>
    </location>
</feature>
<dbReference type="EMBL" id="JAEUBG010004582">
    <property type="protein sequence ID" value="KAH3681110.1"/>
    <property type="molecule type" value="Genomic_DNA"/>
</dbReference>
<organism evidence="2 3">
    <name type="scientific">Wickerhamomyces pijperi</name>
    <name type="common">Yeast</name>
    <name type="synonym">Pichia pijperi</name>
    <dbReference type="NCBI Taxonomy" id="599730"/>
    <lineage>
        <taxon>Eukaryota</taxon>
        <taxon>Fungi</taxon>
        <taxon>Dikarya</taxon>
        <taxon>Ascomycota</taxon>
        <taxon>Saccharomycotina</taxon>
        <taxon>Saccharomycetes</taxon>
        <taxon>Phaffomycetales</taxon>
        <taxon>Wickerhamomycetaceae</taxon>
        <taxon>Wickerhamomyces</taxon>
    </lineage>
</organism>
<accession>A0A9P8TJN0</accession>
<feature type="compositionally biased region" description="Basic residues" evidence="1">
    <location>
        <begin position="204"/>
        <end position="213"/>
    </location>
</feature>
<evidence type="ECO:0000256" key="1">
    <source>
        <dbReference type="SAM" id="MobiDB-lite"/>
    </source>
</evidence>